<gene>
    <name evidence="7" type="ORF">VIN01S_14770</name>
</gene>
<evidence type="ECO:0000256" key="1">
    <source>
        <dbReference type="ARBA" id="ARBA00009391"/>
    </source>
</evidence>
<dbReference type="GO" id="GO:0005524">
    <property type="term" value="F:ATP binding"/>
    <property type="evidence" value="ECO:0007669"/>
    <property type="project" value="UniProtKB-KW"/>
</dbReference>
<evidence type="ECO:0000256" key="3">
    <source>
        <dbReference type="ARBA" id="ARBA00022741"/>
    </source>
</evidence>
<dbReference type="InterPro" id="IPR049428">
    <property type="entry name" value="RecA-like_N"/>
</dbReference>
<dbReference type="EMBL" id="BJLF01000006">
    <property type="protein sequence ID" value="GEA50673.1"/>
    <property type="molecule type" value="Genomic_DNA"/>
</dbReference>
<organism evidence="7 8">
    <name type="scientific">Vibrio inusitatus NBRC 102082</name>
    <dbReference type="NCBI Taxonomy" id="1219070"/>
    <lineage>
        <taxon>Bacteria</taxon>
        <taxon>Pseudomonadati</taxon>
        <taxon>Pseudomonadota</taxon>
        <taxon>Gammaproteobacteria</taxon>
        <taxon>Vibrionales</taxon>
        <taxon>Vibrionaceae</taxon>
        <taxon>Vibrio</taxon>
    </lineage>
</organism>
<dbReference type="GO" id="GO:0005829">
    <property type="term" value="C:cytosol"/>
    <property type="evidence" value="ECO:0007669"/>
    <property type="project" value="TreeGrafter"/>
</dbReference>
<evidence type="ECO:0000313" key="8">
    <source>
        <dbReference type="Proteomes" id="UP000318717"/>
    </source>
</evidence>
<sequence length="82" mass="9371">MEQVIENQECSIRNRKLSFILMYGPESSGKTIITLKLIATVQREGETCVFIDSEHTLDPIYAQKLGRKHRRSLSFSARSSLI</sequence>
<evidence type="ECO:0000256" key="2">
    <source>
        <dbReference type="ARBA" id="ARBA00015553"/>
    </source>
</evidence>
<feature type="domain" description="RecA-like N-terminal" evidence="6">
    <location>
        <begin position="20"/>
        <end position="67"/>
    </location>
</feature>
<dbReference type="PANTHER" id="PTHR45900:SF1">
    <property type="entry name" value="MITOCHONDRIAL DNA REPAIR PROTEIN RECA HOMOLOG-RELATED"/>
    <property type="match status" value="1"/>
</dbReference>
<comment type="caution">
    <text evidence="7">The sequence shown here is derived from an EMBL/GenBank/DDBJ whole genome shotgun (WGS) entry which is preliminary data.</text>
</comment>
<evidence type="ECO:0000256" key="4">
    <source>
        <dbReference type="ARBA" id="ARBA00022840"/>
    </source>
</evidence>
<dbReference type="Gene3D" id="3.40.50.300">
    <property type="entry name" value="P-loop containing nucleotide triphosphate hydrolases"/>
    <property type="match status" value="1"/>
</dbReference>
<dbReference type="InterPro" id="IPR013765">
    <property type="entry name" value="DNA_recomb/repair_RecA"/>
</dbReference>
<reference evidence="7 8" key="1">
    <citation type="submission" date="2019-06" db="EMBL/GenBank/DDBJ databases">
        <title>Whole genome shotgun sequence of Vibrio inusitatus NBRC 102082.</title>
        <authorList>
            <person name="Hosoyama A."/>
            <person name="Uohara A."/>
            <person name="Ohji S."/>
            <person name="Ichikawa N."/>
        </authorList>
    </citation>
    <scope>NUCLEOTIDE SEQUENCE [LARGE SCALE GENOMIC DNA]</scope>
    <source>
        <strain evidence="7 8">NBRC 102082</strain>
    </source>
</reference>
<dbReference type="Pfam" id="PF00154">
    <property type="entry name" value="RecA_N"/>
    <property type="match status" value="1"/>
</dbReference>
<evidence type="ECO:0000259" key="6">
    <source>
        <dbReference type="Pfam" id="PF00154"/>
    </source>
</evidence>
<accession>A0A4Y3HU38</accession>
<protein>
    <recommendedName>
        <fullName evidence="2">Protein RecA</fullName>
    </recommendedName>
</protein>
<dbReference type="AlphaFoldDB" id="A0A4Y3HU38"/>
<keyword evidence="8" id="KW-1185">Reference proteome</keyword>
<dbReference type="SUPFAM" id="SSF52540">
    <property type="entry name" value="P-loop containing nucleoside triphosphate hydrolases"/>
    <property type="match status" value="1"/>
</dbReference>
<evidence type="ECO:0000313" key="7">
    <source>
        <dbReference type="EMBL" id="GEA50673.1"/>
    </source>
</evidence>
<dbReference type="Proteomes" id="UP000318717">
    <property type="component" value="Unassembled WGS sequence"/>
</dbReference>
<keyword evidence="5" id="KW-0233">DNA recombination</keyword>
<dbReference type="PANTHER" id="PTHR45900">
    <property type="entry name" value="RECA"/>
    <property type="match status" value="1"/>
</dbReference>
<evidence type="ECO:0000256" key="5">
    <source>
        <dbReference type="ARBA" id="ARBA00023172"/>
    </source>
</evidence>
<dbReference type="GO" id="GO:0006310">
    <property type="term" value="P:DNA recombination"/>
    <property type="evidence" value="ECO:0007669"/>
    <property type="project" value="UniProtKB-KW"/>
</dbReference>
<dbReference type="InterPro" id="IPR027417">
    <property type="entry name" value="P-loop_NTPase"/>
</dbReference>
<keyword evidence="4" id="KW-0067">ATP-binding</keyword>
<proteinExistence type="inferred from homology"/>
<name>A0A4Y3HU38_9VIBR</name>
<dbReference type="GO" id="GO:0003697">
    <property type="term" value="F:single-stranded DNA binding"/>
    <property type="evidence" value="ECO:0007669"/>
    <property type="project" value="InterPro"/>
</dbReference>
<comment type="similarity">
    <text evidence="1">Belongs to the RecA family.</text>
</comment>
<dbReference type="GO" id="GO:0006281">
    <property type="term" value="P:DNA repair"/>
    <property type="evidence" value="ECO:0007669"/>
    <property type="project" value="InterPro"/>
</dbReference>
<keyword evidence="3" id="KW-0547">Nucleotide-binding</keyword>